<dbReference type="Proteomes" id="UP001151079">
    <property type="component" value="Unassembled WGS sequence"/>
</dbReference>
<dbReference type="RefSeq" id="WP_264204464.1">
    <property type="nucleotide sequence ID" value="NZ_JAOZEW010000001.1"/>
</dbReference>
<gene>
    <name evidence="1" type="ORF">OIU83_01245</name>
</gene>
<evidence type="ECO:0000313" key="1">
    <source>
        <dbReference type="EMBL" id="MCV9926261.1"/>
    </source>
</evidence>
<accession>A0A9X3BXC5</accession>
<reference evidence="1" key="1">
    <citation type="submission" date="2022-10" db="EMBL/GenBank/DDBJ databases">
        <title>Two novel species of Flavobacterium.</title>
        <authorList>
            <person name="Liu Q."/>
            <person name="Xin Y.-H."/>
        </authorList>
    </citation>
    <scope>NUCLEOTIDE SEQUENCE</scope>
    <source>
        <strain evidence="1">LS1R49</strain>
    </source>
</reference>
<dbReference type="EMBL" id="JAOZEW010000001">
    <property type="protein sequence ID" value="MCV9926261.1"/>
    <property type="molecule type" value="Genomic_DNA"/>
</dbReference>
<name>A0A9X3BXC5_9FLAO</name>
<evidence type="ECO:0000313" key="2">
    <source>
        <dbReference type="Proteomes" id="UP001151079"/>
    </source>
</evidence>
<organism evidence="1 2">
    <name type="scientific">Flavobacterium shii</name>
    <dbReference type="NCBI Taxonomy" id="2987687"/>
    <lineage>
        <taxon>Bacteria</taxon>
        <taxon>Pseudomonadati</taxon>
        <taxon>Bacteroidota</taxon>
        <taxon>Flavobacteriia</taxon>
        <taxon>Flavobacteriales</taxon>
        <taxon>Flavobacteriaceae</taxon>
        <taxon>Flavobacterium</taxon>
    </lineage>
</organism>
<dbReference type="AlphaFoldDB" id="A0A9X3BXC5"/>
<sequence length="131" mass="14452">MGAIRPLRVGVVLILISFILQSQQCNNNCKATLDVQPKRTSTNTQFTLKGSGYPIRTVIHLFVVNQPVPKVDTPVSAGTVTTDNIGNFTAYWDATYMPAGMDDQTRTPYFEATDQKGCNGIKETSSAYWFP</sequence>
<keyword evidence="2" id="KW-1185">Reference proteome</keyword>
<proteinExistence type="predicted"/>
<comment type="caution">
    <text evidence="1">The sequence shown here is derived from an EMBL/GenBank/DDBJ whole genome shotgun (WGS) entry which is preliminary data.</text>
</comment>
<protein>
    <submittedName>
        <fullName evidence="1">Uncharacterized protein</fullName>
    </submittedName>
</protein>